<keyword evidence="1" id="KW-1133">Transmembrane helix</keyword>
<dbReference type="AlphaFoldDB" id="A0AAE0VHS3"/>
<gene>
    <name evidence="2" type="ORF">CHS0354_035680</name>
</gene>
<name>A0AAE0VHS3_9BIVA</name>
<dbReference type="Proteomes" id="UP001195483">
    <property type="component" value="Unassembled WGS sequence"/>
</dbReference>
<evidence type="ECO:0000256" key="1">
    <source>
        <dbReference type="SAM" id="Phobius"/>
    </source>
</evidence>
<comment type="caution">
    <text evidence="2">The sequence shown here is derived from an EMBL/GenBank/DDBJ whole genome shotgun (WGS) entry which is preliminary data.</text>
</comment>
<reference evidence="2" key="1">
    <citation type="journal article" date="2021" name="Genome Biol. Evol.">
        <title>A High-Quality Reference Genome for a Parasitic Bivalve with Doubly Uniparental Inheritance (Bivalvia: Unionida).</title>
        <authorList>
            <person name="Smith C.H."/>
        </authorList>
    </citation>
    <scope>NUCLEOTIDE SEQUENCE</scope>
    <source>
        <strain evidence="2">CHS0354</strain>
    </source>
</reference>
<evidence type="ECO:0000313" key="2">
    <source>
        <dbReference type="EMBL" id="KAK3578773.1"/>
    </source>
</evidence>
<accession>A0AAE0VHS3</accession>
<proteinExistence type="predicted"/>
<reference evidence="2" key="3">
    <citation type="submission" date="2023-05" db="EMBL/GenBank/DDBJ databases">
        <authorList>
            <person name="Smith C.H."/>
        </authorList>
    </citation>
    <scope>NUCLEOTIDE SEQUENCE</scope>
    <source>
        <strain evidence="2">CHS0354</strain>
        <tissue evidence="2">Mantle</tissue>
    </source>
</reference>
<keyword evidence="3" id="KW-1185">Reference proteome</keyword>
<dbReference type="EMBL" id="JAEAOA010002081">
    <property type="protein sequence ID" value="KAK3578773.1"/>
    <property type="molecule type" value="Genomic_DNA"/>
</dbReference>
<reference evidence="2" key="2">
    <citation type="journal article" date="2021" name="Genome Biol. Evol.">
        <title>Developing a high-quality reference genome for a parasitic bivalve with doubly uniparental inheritance (Bivalvia: Unionida).</title>
        <authorList>
            <person name="Smith C.H."/>
        </authorList>
    </citation>
    <scope>NUCLEOTIDE SEQUENCE</scope>
    <source>
        <strain evidence="2">CHS0354</strain>
        <tissue evidence="2">Mantle</tissue>
    </source>
</reference>
<evidence type="ECO:0008006" key="4">
    <source>
        <dbReference type="Google" id="ProtNLM"/>
    </source>
</evidence>
<evidence type="ECO:0000313" key="3">
    <source>
        <dbReference type="Proteomes" id="UP001195483"/>
    </source>
</evidence>
<sequence length="1054" mass="117251">MTGIWSNYYPKRPDSLNYLSERCPERRNDIDATMRGMYTGESEARCSYMPQRTICQCVNTMDLNFDMCANLSDGLYAWPSRKLSRYYIQCLKGRTLPMICEGSSMVFDFQEKHCLLVYDEVSRLYNHTVLLPETTFADVPPLNIYVTQTRFVNDRYVSFQQSTLGFDFDYLISGAGGNSVGKQTFIPAFSQFIYAALTDGGVTQTNLVQERSLLFQQTSSVCVTNTLNSKSEKTLTVFNSYVATSVLVPNVDMTQTQFVPEKYTLFQPTGSTISLTPSTLAFGAFKSTSEIYPIHLEPLTSYIKKHFTTVPDSAMKTLFPVLNTLISQLSFFITESLSPITCIQNLYSSDPLQTPPNRKTKALTSTTSITNMSENSSGKRHWFDDFSSCEAVNTPLSDQKLDSKTEFLEVSVINYGTYLSAGRISKSEIISTLDYIRDSNVAENSFFQHLSTSYPLSELQGLHATNYLQLTNETYFFRKNLNNTVLARSFYKSETQQIQYLTMSELSQGNFGMTTYGNHISYTLGNNSPSSLATTRSTEFTTKHPSVMSDSTLILRTSAFLTTSETYFDRLSFRSQSQMHIFSPKVNANKGISRQNDPSIFIPPDLIDTGTGFSASKSGHQYGYSNTIFIRPDDTEIKVSRYLFSNLLSQIPKGSAQNMLSFSLFASTISRYFKFFSSQLSSLPAAILESTVSTTAGHLFIITEESDKGLSAFPLKITSDVSMHSRYHIKTVDRDISSLDQFGYLSLNPSPKLESSKTTFSTMNFMSHFISTITDSIQHTKANMVSKTALPTAFMNTTEAVKPNADTVETKMASSEASIFPSNLALSRRSSMSPISMARDLMRSELILDSSFIPVTPMNFPGLVNRSGTTVMDTNSLLRLFESLHSSRLKYSSSQASAFEVGGASSRSALNISPRSTPVIYDSQLSPSKLLEISPSKAITWLTTSIIPTSSSSVKIIQGNILSLISLTDIISSSAPDVSNFQSTESTKSRQNNITKLIISTNDKELNPLNLSHTSFIAVLVASCAGLSFFIILTTILIIHLRKKTKRKQYLQSG</sequence>
<protein>
    <recommendedName>
        <fullName evidence="4">Chitin-binding type-2 domain-containing protein</fullName>
    </recommendedName>
</protein>
<feature type="transmembrane region" description="Helical" evidence="1">
    <location>
        <begin position="1016"/>
        <end position="1039"/>
    </location>
</feature>
<organism evidence="2 3">
    <name type="scientific">Potamilus streckersoni</name>
    <dbReference type="NCBI Taxonomy" id="2493646"/>
    <lineage>
        <taxon>Eukaryota</taxon>
        <taxon>Metazoa</taxon>
        <taxon>Spiralia</taxon>
        <taxon>Lophotrochozoa</taxon>
        <taxon>Mollusca</taxon>
        <taxon>Bivalvia</taxon>
        <taxon>Autobranchia</taxon>
        <taxon>Heteroconchia</taxon>
        <taxon>Palaeoheterodonta</taxon>
        <taxon>Unionida</taxon>
        <taxon>Unionoidea</taxon>
        <taxon>Unionidae</taxon>
        <taxon>Ambleminae</taxon>
        <taxon>Lampsilini</taxon>
        <taxon>Potamilus</taxon>
    </lineage>
</organism>
<keyword evidence="1" id="KW-0812">Transmembrane</keyword>
<keyword evidence="1" id="KW-0472">Membrane</keyword>